<evidence type="ECO:0000256" key="10">
    <source>
        <dbReference type="ARBA" id="ARBA00058212"/>
    </source>
</evidence>
<dbReference type="PANTHER" id="PTHR43764:SF1">
    <property type="entry name" value="MOLYBDOPTERIN MOLYBDOTRANSFERASE"/>
    <property type="match status" value="1"/>
</dbReference>
<evidence type="ECO:0000256" key="5">
    <source>
        <dbReference type="ARBA" id="ARBA00022679"/>
    </source>
</evidence>
<accession>A0A927IHM8</accession>
<proteinExistence type="inferred from homology"/>
<keyword evidence="7" id="KW-0067">ATP-binding</keyword>
<dbReference type="Pfam" id="PF00994">
    <property type="entry name" value="MoCF_biosynth"/>
    <property type="match status" value="1"/>
</dbReference>
<evidence type="ECO:0000256" key="6">
    <source>
        <dbReference type="ARBA" id="ARBA00022741"/>
    </source>
</evidence>
<dbReference type="Gene3D" id="3.40.980.10">
    <property type="entry name" value="MoaB/Mog-like domain"/>
    <property type="match status" value="1"/>
</dbReference>
<dbReference type="EC" id="2.7.7.75" evidence="3"/>
<protein>
    <recommendedName>
        <fullName evidence="4">Molybdopterin adenylyltransferase</fullName>
        <ecNumber evidence="3">2.7.7.75</ecNumber>
    </recommendedName>
</protein>
<evidence type="ECO:0000256" key="1">
    <source>
        <dbReference type="ARBA" id="ARBA00005046"/>
    </source>
</evidence>
<evidence type="ECO:0000256" key="9">
    <source>
        <dbReference type="ARBA" id="ARBA00051131"/>
    </source>
</evidence>
<evidence type="ECO:0000256" key="4">
    <source>
        <dbReference type="ARBA" id="ARBA00013491"/>
    </source>
</evidence>
<organism evidence="12 13">
    <name type="scientific">Pelagicoccus enzymogenes</name>
    <dbReference type="NCBI Taxonomy" id="2773457"/>
    <lineage>
        <taxon>Bacteria</taxon>
        <taxon>Pseudomonadati</taxon>
        <taxon>Verrucomicrobiota</taxon>
        <taxon>Opitutia</taxon>
        <taxon>Puniceicoccales</taxon>
        <taxon>Pelagicoccaceae</taxon>
        <taxon>Pelagicoccus</taxon>
    </lineage>
</organism>
<keyword evidence="13" id="KW-1185">Reference proteome</keyword>
<dbReference type="Proteomes" id="UP000622317">
    <property type="component" value="Unassembled WGS sequence"/>
</dbReference>
<evidence type="ECO:0000313" key="12">
    <source>
        <dbReference type="EMBL" id="MBD5779625.1"/>
    </source>
</evidence>
<dbReference type="InterPro" id="IPR051920">
    <property type="entry name" value="MPT_Adenylyltrnsfr/MoaC-Rel"/>
</dbReference>
<gene>
    <name evidence="12" type="primary">mog</name>
    <name evidence="12" type="ORF">IEN85_08970</name>
</gene>
<comment type="catalytic activity">
    <reaction evidence="9">
        <text>molybdopterin + ATP + H(+) = adenylyl-molybdopterin + diphosphate</text>
        <dbReference type="Rhea" id="RHEA:31331"/>
        <dbReference type="ChEBI" id="CHEBI:15378"/>
        <dbReference type="ChEBI" id="CHEBI:30616"/>
        <dbReference type="ChEBI" id="CHEBI:33019"/>
        <dbReference type="ChEBI" id="CHEBI:58698"/>
        <dbReference type="ChEBI" id="CHEBI:62727"/>
        <dbReference type="EC" id="2.7.7.75"/>
    </reaction>
</comment>
<evidence type="ECO:0000259" key="11">
    <source>
        <dbReference type="SMART" id="SM00852"/>
    </source>
</evidence>
<keyword evidence="8" id="KW-0501">Molybdenum cofactor biosynthesis</keyword>
<dbReference type="GO" id="GO:0061598">
    <property type="term" value="F:molybdopterin adenylyltransferase activity"/>
    <property type="evidence" value="ECO:0007669"/>
    <property type="project" value="UniProtKB-EC"/>
</dbReference>
<comment type="caution">
    <text evidence="12">The sequence shown here is derived from an EMBL/GenBank/DDBJ whole genome shotgun (WGS) entry which is preliminary data.</text>
</comment>
<evidence type="ECO:0000256" key="8">
    <source>
        <dbReference type="ARBA" id="ARBA00023150"/>
    </source>
</evidence>
<dbReference type="RefSeq" id="WP_191616762.1">
    <property type="nucleotide sequence ID" value="NZ_JACYFG010000009.1"/>
</dbReference>
<comment type="pathway">
    <text evidence="1">Cofactor biosynthesis; molybdopterin biosynthesis.</text>
</comment>
<dbReference type="SMART" id="SM00852">
    <property type="entry name" value="MoCF_biosynth"/>
    <property type="match status" value="1"/>
</dbReference>
<dbReference type="InterPro" id="IPR001453">
    <property type="entry name" value="MoaB/Mog_dom"/>
</dbReference>
<feature type="domain" description="MoaB/Mog" evidence="11">
    <location>
        <begin position="9"/>
        <end position="155"/>
    </location>
</feature>
<sequence length="179" mass="19403">MSPYSPRIGVINISDRASQGIYEDIPGKACLEILKEWLVTDFETSYAVIPDEQEQIESTLKKFADEEGCSLIVTTGGTGPAPRDITPEATEAVCEKMLPGFGELMRSASLKYVPTAILSRQTAGTRGHSLIVNLPGKPKAIRENLEAVFPAIPYCIDLIGGARFETNEAVMKAFRPKGA</sequence>
<dbReference type="NCBIfam" id="NF006932">
    <property type="entry name" value="PRK09417.1"/>
    <property type="match status" value="1"/>
</dbReference>
<dbReference type="AlphaFoldDB" id="A0A927IHM8"/>
<dbReference type="CDD" id="cd00886">
    <property type="entry name" value="MogA_MoaB"/>
    <property type="match status" value="1"/>
</dbReference>
<evidence type="ECO:0000256" key="2">
    <source>
        <dbReference type="ARBA" id="ARBA00006112"/>
    </source>
</evidence>
<comment type="function">
    <text evidence="10">Catalyzes the adenylation of molybdopterin as part of the biosynthesis of the molybdenum-cofactor.</text>
</comment>
<reference evidence="12" key="1">
    <citation type="submission" date="2020-09" db="EMBL/GenBank/DDBJ databases">
        <title>Pelagicoccus enzymogenes sp. nov. with an EPS production, isolated from marine sediment.</title>
        <authorList>
            <person name="Feng X."/>
        </authorList>
    </citation>
    <scope>NUCLEOTIDE SEQUENCE</scope>
    <source>
        <strain evidence="12">NFK12</strain>
    </source>
</reference>
<dbReference type="GO" id="GO:0006777">
    <property type="term" value="P:Mo-molybdopterin cofactor biosynthetic process"/>
    <property type="evidence" value="ECO:0007669"/>
    <property type="project" value="UniProtKB-KW"/>
</dbReference>
<evidence type="ECO:0000256" key="3">
    <source>
        <dbReference type="ARBA" id="ARBA00012509"/>
    </source>
</evidence>
<keyword evidence="12" id="KW-0548">Nucleotidyltransferase</keyword>
<name>A0A927IHM8_9BACT</name>
<keyword evidence="5 12" id="KW-0808">Transferase</keyword>
<dbReference type="InterPro" id="IPR036425">
    <property type="entry name" value="MoaB/Mog-like_dom_sf"/>
</dbReference>
<dbReference type="SUPFAM" id="SSF53218">
    <property type="entry name" value="Molybdenum cofactor biosynthesis proteins"/>
    <property type="match status" value="1"/>
</dbReference>
<dbReference type="PANTHER" id="PTHR43764">
    <property type="entry name" value="MOLYBDENUM COFACTOR BIOSYNTHESIS"/>
    <property type="match status" value="1"/>
</dbReference>
<dbReference type="GO" id="GO:0005524">
    <property type="term" value="F:ATP binding"/>
    <property type="evidence" value="ECO:0007669"/>
    <property type="project" value="UniProtKB-KW"/>
</dbReference>
<dbReference type="FunFam" id="3.40.980.10:FF:000005">
    <property type="entry name" value="Molybdopterin biosynthesis mog protein"/>
    <property type="match status" value="1"/>
</dbReference>
<comment type="similarity">
    <text evidence="2">Belongs to the MoaB/Mog family.</text>
</comment>
<dbReference type="EMBL" id="JACYFG010000009">
    <property type="protein sequence ID" value="MBD5779625.1"/>
    <property type="molecule type" value="Genomic_DNA"/>
</dbReference>
<dbReference type="NCBIfam" id="TIGR00177">
    <property type="entry name" value="molyb_syn"/>
    <property type="match status" value="1"/>
</dbReference>
<dbReference type="PROSITE" id="PS01078">
    <property type="entry name" value="MOCF_BIOSYNTHESIS_1"/>
    <property type="match status" value="1"/>
</dbReference>
<evidence type="ECO:0000313" key="13">
    <source>
        <dbReference type="Proteomes" id="UP000622317"/>
    </source>
</evidence>
<keyword evidence="6" id="KW-0547">Nucleotide-binding</keyword>
<evidence type="ECO:0000256" key="7">
    <source>
        <dbReference type="ARBA" id="ARBA00022840"/>
    </source>
</evidence>
<dbReference type="InterPro" id="IPR008284">
    <property type="entry name" value="MoCF_biosynth_CS"/>
</dbReference>